<comment type="subcellular location">
    <subcellularLocation>
        <location evidence="4 6">Cytoplasm</location>
    </subcellularLocation>
</comment>
<dbReference type="GO" id="GO:0032790">
    <property type="term" value="P:ribosome disassembly"/>
    <property type="evidence" value="ECO:0007669"/>
    <property type="project" value="TreeGrafter"/>
</dbReference>
<dbReference type="PANTHER" id="PTHR10938">
    <property type="entry name" value="TRANSLATION INITIATION FACTOR IF-3"/>
    <property type="match status" value="1"/>
</dbReference>
<keyword evidence="10" id="KW-1185">Reference proteome</keyword>
<evidence type="ECO:0000259" key="8">
    <source>
        <dbReference type="Pfam" id="PF05198"/>
    </source>
</evidence>
<keyword evidence="2 4" id="KW-0396">Initiation factor</keyword>
<dbReference type="InterPro" id="IPR019813">
    <property type="entry name" value="Translation_initiation_fac3_CS"/>
</dbReference>
<dbReference type="InterPro" id="IPR001288">
    <property type="entry name" value="Translation_initiation_fac_3"/>
</dbReference>
<dbReference type="PROSITE" id="PS00938">
    <property type="entry name" value="IF3"/>
    <property type="match status" value="1"/>
</dbReference>
<dbReference type="InterPro" id="IPR019814">
    <property type="entry name" value="Translation_initiation_fac_3_N"/>
</dbReference>
<dbReference type="PANTHER" id="PTHR10938:SF0">
    <property type="entry name" value="TRANSLATION INITIATION FACTOR IF-3, MITOCHONDRIAL"/>
    <property type="match status" value="1"/>
</dbReference>
<dbReference type="NCBIfam" id="TIGR00168">
    <property type="entry name" value="infC"/>
    <property type="match status" value="1"/>
</dbReference>
<dbReference type="InterPro" id="IPR019815">
    <property type="entry name" value="Translation_initiation_fac_3_C"/>
</dbReference>
<dbReference type="SUPFAM" id="SSF54364">
    <property type="entry name" value="Translation initiation factor IF3, N-terminal domain"/>
    <property type="match status" value="1"/>
</dbReference>
<dbReference type="Gene3D" id="3.10.20.80">
    <property type="entry name" value="Translation initiation factor 3 (IF-3), N-terminal domain"/>
    <property type="match status" value="1"/>
</dbReference>
<dbReference type="GO" id="GO:0003743">
    <property type="term" value="F:translation initiation factor activity"/>
    <property type="evidence" value="ECO:0007669"/>
    <property type="project" value="UniProtKB-UniRule"/>
</dbReference>
<evidence type="ECO:0000259" key="7">
    <source>
        <dbReference type="Pfam" id="PF00707"/>
    </source>
</evidence>
<gene>
    <name evidence="4" type="primary">infC</name>
    <name evidence="9" type="ORF">SAMN04489760_10948</name>
</gene>
<dbReference type="HAMAP" id="MF_00080">
    <property type="entry name" value="IF_3"/>
    <property type="match status" value="1"/>
</dbReference>
<keyword evidence="4" id="KW-0963">Cytoplasm</keyword>
<dbReference type="GO" id="GO:0016020">
    <property type="term" value="C:membrane"/>
    <property type="evidence" value="ECO:0007669"/>
    <property type="project" value="TreeGrafter"/>
</dbReference>
<evidence type="ECO:0000313" key="9">
    <source>
        <dbReference type="EMBL" id="SEM28497.1"/>
    </source>
</evidence>
<dbReference type="Gene3D" id="3.30.110.10">
    <property type="entry name" value="Translation initiation factor 3 (IF-3), C-terminal domain"/>
    <property type="match status" value="1"/>
</dbReference>
<reference evidence="9 10" key="1">
    <citation type="submission" date="2016-10" db="EMBL/GenBank/DDBJ databases">
        <authorList>
            <person name="de Groot N.N."/>
        </authorList>
    </citation>
    <scope>NUCLEOTIDE SEQUENCE [LARGE SCALE GENOMIC DNA]</scope>
    <source>
        <strain evidence="9 10">DSM 8423</strain>
    </source>
</reference>
<keyword evidence="3 4" id="KW-0648">Protein biosynthesis</keyword>
<evidence type="ECO:0000256" key="5">
    <source>
        <dbReference type="NCBIfam" id="TIGR00168"/>
    </source>
</evidence>
<sequence length="195" mass="22304">MDLKFYSSALGKKNLELFFEKFRRCPIVKDLKINTEIKVPAVRVISYSGEQLGILTLADALAEARKEGLDLVEVASNSSPPVCRIMDYGKFRYQQSKKLQVAKKSQSTIQVKEIRLRPKTEEHDLQVKIKHIRKFLEQHDKVKVSVLFRGREIAFTDIGRKLIEEIKSALGDSCTIDQQPKLEGRSMVMIVSPKK</sequence>
<dbReference type="GO" id="GO:0043022">
    <property type="term" value="F:ribosome binding"/>
    <property type="evidence" value="ECO:0007669"/>
    <property type="project" value="UniProtKB-ARBA"/>
</dbReference>
<dbReference type="Pfam" id="PF00707">
    <property type="entry name" value="IF3_C"/>
    <property type="match status" value="1"/>
</dbReference>
<name>A0A1H7X5L0_9BACT</name>
<comment type="function">
    <text evidence="4 6">IF-3 binds to the 30S ribosomal subunit and shifts the equilibrium between 70S ribosomes and their 50S and 30S subunits in favor of the free subunits, thus enhancing the availability of 30S subunits on which protein synthesis initiation begins.</text>
</comment>
<dbReference type="AlphaFoldDB" id="A0A1H7X5L0"/>
<feature type="domain" description="Translation initiation factor 3 C-terminal" evidence="7">
    <location>
        <begin position="109"/>
        <end position="194"/>
    </location>
</feature>
<evidence type="ECO:0000256" key="3">
    <source>
        <dbReference type="ARBA" id="ARBA00022917"/>
    </source>
</evidence>
<accession>A0A1H7X5L0</accession>
<evidence type="ECO:0000313" key="10">
    <source>
        <dbReference type="Proteomes" id="UP000198744"/>
    </source>
</evidence>
<dbReference type="FunFam" id="3.30.110.10:FF:000001">
    <property type="entry name" value="Translation initiation factor IF-3"/>
    <property type="match status" value="1"/>
</dbReference>
<dbReference type="FunFam" id="3.10.20.80:FF:000001">
    <property type="entry name" value="Translation initiation factor IF-3"/>
    <property type="match status" value="1"/>
</dbReference>
<evidence type="ECO:0000256" key="4">
    <source>
        <dbReference type="HAMAP-Rule" id="MF_00080"/>
    </source>
</evidence>
<dbReference type="EMBL" id="FOBS01000009">
    <property type="protein sequence ID" value="SEM28497.1"/>
    <property type="molecule type" value="Genomic_DNA"/>
</dbReference>
<evidence type="ECO:0000256" key="6">
    <source>
        <dbReference type="RuleBase" id="RU000646"/>
    </source>
</evidence>
<feature type="domain" description="Translation initiation factor 3 N-terminal" evidence="8">
    <location>
        <begin position="33"/>
        <end position="100"/>
    </location>
</feature>
<protein>
    <recommendedName>
        <fullName evidence="4 5">Translation initiation factor IF-3</fullName>
    </recommendedName>
</protein>
<dbReference type="Proteomes" id="UP000198744">
    <property type="component" value="Unassembled WGS sequence"/>
</dbReference>
<dbReference type="GO" id="GO:0005829">
    <property type="term" value="C:cytosol"/>
    <property type="evidence" value="ECO:0007669"/>
    <property type="project" value="TreeGrafter"/>
</dbReference>
<dbReference type="Pfam" id="PF05198">
    <property type="entry name" value="IF3_N"/>
    <property type="match status" value="1"/>
</dbReference>
<comment type="similarity">
    <text evidence="1 4 6">Belongs to the IF-3 family.</text>
</comment>
<evidence type="ECO:0000256" key="2">
    <source>
        <dbReference type="ARBA" id="ARBA00022540"/>
    </source>
</evidence>
<evidence type="ECO:0000256" key="1">
    <source>
        <dbReference type="ARBA" id="ARBA00005439"/>
    </source>
</evidence>
<dbReference type="SUPFAM" id="SSF55200">
    <property type="entry name" value="Translation initiation factor IF3, C-terminal domain"/>
    <property type="match status" value="1"/>
</dbReference>
<dbReference type="InterPro" id="IPR036787">
    <property type="entry name" value="T_IF-3_N_sf"/>
</dbReference>
<dbReference type="STRING" id="43775.SAMN04489760_10948"/>
<organism evidence="9 10">
    <name type="scientific">Syntrophus gentianae</name>
    <dbReference type="NCBI Taxonomy" id="43775"/>
    <lineage>
        <taxon>Bacteria</taxon>
        <taxon>Pseudomonadati</taxon>
        <taxon>Thermodesulfobacteriota</taxon>
        <taxon>Syntrophia</taxon>
        <taxon>Syntrophales</taxon>
        <taxon>Syntrophaceae</taxon>
        <taxon>Syntrophus</taxon>
    </lineage>
</organism>
<comment type="subunit">
    <text evidence="4 6">Monomer.</text>
</comment>
<dbReference type="InterPro" id="IPR036788">
    <property type="entry name" value="T_IF-3_C_sf"/>
</dbReference>
<proteinExistence type="inferred from homology"/>